<dbReference type="RefSeq" id="WP_343768521.1">
    <property type="nucleotide sequence ID" value="NZ_BAAACF010000001.1"/>
</dbReference>
<sequence length="290" mass="34347">MNMYVCELLTKNSLNSIKELNTNRYEFNIHNEDFFQVYYTKGLLGKMLLRKNVYILKKNNKCIGYLWRSEDGGNHYHINSLNIVKSECNEENLLKLISVFKYKNKACFMCKNNGYNIKLLESIGFKKKLGTFQMECALSNEEVFVTPRHIEFKTFQRGKDEEIRCFIQNEVFKNETRKPLTVKDIIFDQCQDYYFPKGTVFIKIQDKYIGYGQIIIDNSIPLIVNVGILKKYRNNGYGEVLIKYLLNIAREFNFNKVRIKVDWNNDSALNLYKKCGFKVLEEDYKMEIVI</sequence>
<proteinExistence type="predicted"/>
<accession>A0ABN1IX44</accession>
<keyword evidence="1" id="KW-0808">Transferase</keyword>
<dbReference type="Gene3D" id="3.40.630.30">
    <property type="match status" value="1"/>
</dbReference>
<comment type="caution">
    <text evidence="4">The sequence shown here is derived from an EMBL/GenBank/DDBJ whole genome shotgun (WGS) entry which is preliminary data.</text>
</comment>
<dbReference type="InterPro" id="IPR016181">
    <property type="entry name" value="Acyl_CoA_acyltransferase"/>
</dbReference>
<dbReference type="SUPFAM" id="SSF55729">
    <property type="entry name" value="Acyl-CoA N-acyltransferases (Nat)"/>
    <property type="match status" value="1"/>
</dbReference>
<evidence type="ECO:0000313" key="4">
    <source>
        <dbReference type="EMBL" id="GAA0723194.1"/>
    </source>
</evidence>
<evidence type="ECO:0000256" key="1">
    <source>
        <dbReference type="ARBA" id="ARBA00022679"/>
    </source>
</evidence>
<dbReference type="InterPro" id="IPR000182">
    <property type="entry name" value="GNAT_dom"/>
</dbReference>
<organism evidence="4 5">
    <name type="scientific">Clostridium malenominatum</name>
    <dbReference type="NCBI Taxonomy" id="1539"/>
    <lineage>
        <taxon>Bacteria</taxon>
        <taxon>Bacillati</taxon>
        <taxon>Bacillota</taxon>
        <taxon>Clostridia</taxon>
        <taxon>Eubacteriales</taxon>
        <taxon>Clostridiaceae</taxon>
        <taxon>Clostridium</taxon>
    </lineage>
</organism>
<feature type="domain" description="N-acetyltransferase" evidence="3">
    <location>
        <begin position="134"/>
        <end position="290"/>
    </location>
</feature>
<dbReference type="PROSITE" id="PS51186">
    <property type="entry name" value="GNAT"/>
    <property type="match status" value="1"/>
</dbReference>
<keyword evidence="2" id="KW-0012">Acyltransferase</keyword>
<evidence type="ECO:0000313" key="5">
    <source>
        <dbReference type="Proteomes" id="UP001500339"/>
    </source>
</evidence>
<dbReference type="Proteomes" id="UP001500339">
    <property type="component" value="Unassembled WGS sequence"/>
</dbReference>
<dbReference type="Pfam" id="PF00583">
    <property type="entry name" value="Acetyltransf_1"/>
    <property type="match status" value="1"/>
</dbReference>
<dbReference type="PANTHER" id="PTHR42919:SF8">
    <property type="entry name" value="N-ALPHA-ACETYLTRANSFERASE 50"/>
    <property type="match status" value="1"/>
</dbReference>
<evidence type="ECO:0000259" key="3">
    <source>
        <dbReference type="PROSITE" id="PS51186"/>
    </source>
</evidence>
<gene>
    <name evidence="4" type="ORF">GCM10008905_15530</name>
</gene>
<dbReference type="InterPro" id="IPR051556">
    <property type="entry name" value="N-term/lysine_N-AcTrnsfr"/>
</dbReference>
<name>A0ABN1IX44_9CLOT</name>
<keyword evidence="5" id="KW-1185">Reference proteome</keyword>
<dbReference type="PANTHER" id="PTHR42919">
    <property type="entry name" value="N-ALPHA-ACETYLTRANSFERASE"/>
    <property type="match status" value="1"/>
</dbReference>
<evidence type="ECO:0000256" key="2">
    <source>
        <dbReference type="ARBA" id="ARBA00023315"/>
    </source>
</evidence>
<reference evidence="4 5" key="1">
    <citation type="journal article" date="2019" name="Int. J. Syst. Evol. Microbiol.">
        <title>The Global Catalogue of Microorganisms (GCM) 10K type strain sequencing project: providing services to taxonomists for standard genome sequencing and annotation.</title>
        <authorList>
            <consortium name="The Broad Institute Genomics Platform"/>
            <consortium name="The Broad Institute Genome Sequencing Center for Infectious Disease"/>
            <person name="Wu L."/>
            <person name="Ma J."/>
        </authorList>
    </citation>
    <scope>NUCLEOTIDE SEQUENCE [LARGE SCALE GENOMIC DNA]</scope>
    <source>
        <strain evidence="4 5">JCM 1405</strain>
    </source>
</reference>
<dbReference type="EMBL" id="BAAACF010000001">
    <property type="protein sequence ID" value="GAA0723194.1"/>
    <property type="molecule type" value="Genomic_DNA"/>
</dbReference>
<dbReference type="CDD" id="cd04301">
    <property type="entry name" value="NAT_SF"/>
    <property type="match status" value="1"/>
</dbReference>
<protein>
    <submittedName>
        <fullName evidence="4">GNAT family N-acetyltransferase</fullName>
    </submittedName>
</protein>